<feature type="transmembrane region" description="Helical" evidence="1">
    <location>
        <begin position="7"/>
        <end position="27"/>
    </location>
</feature>
<evidence type="ECO:0000313" key="3">
    <source>
        <dbReference type="Proteomes" id="UP001157353"/>
    </source>
</evidence>
<reference evidence="3" key="1">
    <citation type="journal article" date="2019" name="Int. J. Syst. Evol. Microbiol.">
        <title>The Global Catalogue of Microorganisms (GCM) 10K type strain sequencing project: providing services to taxonomists for standard genome sequencing and annotation.</title>
        <authorList>
            <consortium name="The Broad Institute Genomics Platform"/>
            <consortium name="The Broad Institute Genome Sequencing Center for Infectious Disease"/>
            <person name="Wu L."/>
            <person name="Ma J."/>
        </authorList>
    </citation>
    <scope>NUCLEOTIDE SEQUENCE [LARGE SCALE GENOMIC DNA]</scope>
    <source>
        <strain evidence="3">NBRC 103166</strain>
    </source>
</reference>
<name>A0ABQ6E453_9GAMM</name>
<organism evidence="2 3">
    <name type="scientific">Psychromonas marina</name>
    <dbReference type="NCBI Taxonomy" id="88364"/>
    <lineage>
        <taxon>Bacteria</taxon>
        <taxon>Pseudomonadati</taxon>
        <taxon>Pseudomonadota</taxon>
        <taxon>Gammaproteobacteria</taxon>
        <taxon>Alteromonadales</taxon>
        <taxon>Psychromonadaceae</taxon>
        <taxon>Psychromonas</taxon>
    </lineage>
</organism>
<evidence type="ECO:0000313" key="2">
    <source>
        <dbReference type="EMBL" id="GLS92242.1"/>
    </source>
</evidence>
<evidence type="ECO:0000256" key="1">
    <source>
        <dbReference type="SAM" id="Phobius"/>
    </source>
</evidence>
<accession>A0ABQ6E453</accession>
<dbReference type="SUPFAM" id="SSF54523">
    <property type="entry name" value="Pili subunits"/>
    <property type="match status" value="1"/>
</dbReference>
<dbReference type="InterPro" id="IPR012902">
    <property type="entry name" value="N_methyl_site"/>
</dbReference>
<dbReference type="PROSITE" id="PS00409">
    <property type="entry name" value="PROKAR_NTER_METHYL"/>
    <property type="match status" value="1"/>
</dbReference>
<comment type="caution">
    <text evidence="2">The sequence shown here is derived from an EMBL/GenBank/DDBJ whole genome shotgun (WGS) entry which is preliminary data.</text>
</comment>
<dbReference type="Proteomes" id="UP001157353">
    <property type="component" value="Unassembled WGS sequence"/>
</dbReference>
<proteinExistence type="predicted"/>
<dbReference type="Pfam" id="PF07963">
    <property type="entry name" value="N_methyl"/>
    <property type="match status" value="1"/>
</dbReference>
<dbReference type="NCBIfam" id="TIGR02532">
    <property type="entry name" value="IV_pilin_GFxxxE"/>
    <property type="match status" value="1"/>
</dbReference>
<dbReference type="InterPro" id="IPR045584">
    <property type="entry name" value="Pilin-like"/>
</dbReference>
<dbReference type="PANTHER" id="PTHR30093">
    <property type="entry name" value="GENERAL SECRETION PATHWAY PROTEIN G"/>
    <property type="match status" value="1"/>
</dbReference>
<dbReference type="EMBL" id="BSPQ01000019">
    <property type="protein sequence ID" value="GLS92242.1"/>
    <property type="molecule type" value="Genomic_DNA"/>
</dbReference>
<gene>
    <name evidence="2" type="ORF">GCM10007916_33120</name>
</gene>
<protein>
    <recommendedName>
        <fullName evidence="4">Prepilin-type N-terminal cleavage/methylation domain-containing protein</fullName>
    </recommendedName>
</protein>
<evidence type="ECO:0008006" key="4">
    <source>
        <dbReference type="Google" id="ProtNLM"/>
    </source>
</evidence>
<dbReference type="Gene3D" id="3.30.700.10">
    <property type="entry name" value="Glycoprotein, Type 4 Pilin"/>
    <property type="match status" value="1"/>
</dbReference>
<dbReference type="PANTHER" id="PTHR30093:SF7">
    <property type="entry name" value="MSHA MAJOR PILIN SUBUNIT MSHA"/>
    <property type="match status" value="1"/>
</dbReference>
<keyword evidence="3" id="KW-1185">Reference proteome</keyword>
<sequence length="147" mass="15061">MRKQSGFTLIELVIVIIILGILAATAVPKFIDLQGDARASALKGVKAALEGGATLTYSQAAIQGIEKSSTATPTKSGVMSKFGYPTVAGIFDAIELSSGDWTSAADGTGVLIFSVDSSASQATCNVSYEPPTTVGVRPEIEVTDTGC</sequence>
<keyword evidence="1" id="KW-0472">Membrane</keyword>
<keyword evidence="1" id="KW-0812">Transmembrane</keyword>
<dbReference type="RefSeq" id="WP_284205339.1">
    <property type="nucleotide sequence ID" value="NZ_BSPQ01000019.1"/>
</dbReference>
<keyword evidence="1" id="KW-1133">Transmembrane helix</keyword>